<dbReference type="RefSeq" id="XP_067920154.1">
    <property type="nucleotide sequence ID" value="XM_068067867.1"/>
</dbReference>
<dbReference type="EMBL" id="MIGC01004141">
    <property type="protein sequence ID" value="PHJ18447.1"/>
    <property type="molecule type" value="Genomic_DNA"/>
</dbReference>
<feature type="compositionally biased region" description="Polar residues" evidence="1">
    <location>
        <begin position="658"/>
        <end position="669"/>
    </location>
</feature>
<dbReference type="OrthoDB" id="18388at2759"/>
<dbReference type="PANTHER" id="PTHR16038:SF4">
    <property type="entry name" value="WD REPEAT-CONTAINING PROTEIN 74"/>
    <property type="match status" value="1"/>
</dbReference>
<gene>
    <name evidence="2" type="ORF">CSUI_007723</name>
</gene>
<feature type="region of interest" description="Disordered" evidence="1">
    <location>
        <begin position="448"/>
        <end position="581"/>
    </location>
</feature>
<evidence type="ECO:0000256" key="1">
    <source>
        <dbReference type="SAM" id="MobiDB-lite"/>
    </source>
</evidence>
<protein>
    <submittedName>
        <fullName evidence="2">Uncharacterized protein</fullName>
    </submittedName>
</protein>
<dbReference type="GO" id="GO:0005730">
    <property type="term" value="C:nucleolus"/>
    <property type="evidence" value="ECO:0007669"/>
    <property type="project" value="InterPro"/>
</dbReference>
<feature type="compositionally biased region" description="Low complexity" evidence="1">
    <location>
        <begin position="287"/>
        <end position="298"/>
    </location>
</feature>
<dbReference type="GO" id="GO:0030687">
    <property type="term" value="C:preribosome, large subunit precursor"/>
    <property type="evidence" value="ECO:0007669"/>
    <property type="project" value="TreeGrafter"/>
</dbReference>
<feature type="region of interest" description="Disordered" evidence="1">
    <location>
        <begin position="279"/>
        <end position="298"/>
    </location>
</feature>
<feature type="compositionally biased region" description="Basic and acidic residues" evidence="1">
    <location>
        <begin position="563"/>
        <end position="575"/>
    </location>
</feature>
<feature type="compositionally biased region" description="Acidic residues" evidence="1">
    <location>
        <begin position="228"/>
        <end position="239"/>
    </location>
</feature>
<feature type="compositionally biased region" description="Low complexity" evidence="1">
    <location>
        <begin position="832"/>
        <end position="841"/>
    </location>
</feature>
<proteinExistence type="predicted"/>
<dbReference type="SUPFAM" id="SSF50978">
    <property type="entry name" value="WD40 repeat-like"/>
    <property type="match status" value="1"/>
</dbReference>
<dbReference type="InterPro" id="IPR037379">
    <property type="entry name" value="WDR74/Nsa1"/>
</dbReference>
<sequence>MEFLVGDDTGLLKSVSTASKCTSTYRAGQQDRKEAICTACWSQLDSNGHPLEVTVGRRSGLIEALGLPVPPSTVLAELRKRAKKASEKHGQGSLQETSHYSALPALSQSVRPRRALRIPSACVQVSNLHKPDARSLLSASLTDFLLTDPYFCRFNCPQSSPLLPSSSPYLPCCSGSSYSQIFCLGEEGHACVVDWEDDFLEGVCLAARSLETNGPDQDAETVVSRGEEVDEEEEVDGDVSPERTRGFSLFEIDFPQVHAFQHPAAPSVSGILRSVSSTASAKRKRMSPGSCSPTSTSSIPHVRGAWQLSAPVHCSTPVNPLMPDRFAFGGKGNGVKVFDLSQGRYVWASKNVKQTLLQLQVSVHPTSLAWLSSMHPLMLAAGTARGSVRLYDLRCQRRPVYEVANATRGSFESKENRVISAMVGEEVQLHGPRGLWNLVKRVCENAQTDTSNGGIPDPFLQSGNQTKPEKELQPKGQGLADEQRRLSGNDPGTEAVAAECTEKRIVTKKRKNSHKTRTVEAEAESSRSDGERAKCQVIQVQRERSEDKACSKEELDAISQPRVKREADGEQKGDSSESAVSRWTAHAKAGVRTMYGQTKAKLYFADSLGAVYVHAVLTEDALLRHINKDIKKHNRTSCCTTLSEEEDLEAETGKGPARNSSGRVSAHQSGHTDTKTKNRILLAFREKEEAPLSSKKNSSKRCTSPLNGPQYGCFFVGGFKGAMGAIVACGRFTVIAALAADVSRQYVVGVGYGRHAYIWQAVSRRLVAKVRFHLLQLLHGLVYLKQKLLAVLPGTQLAAEYPREEPRGKQGSRSEEDDSGDSEESTGEEDSQSSLGSLSEGGNDDESREGEE</sequence>
<dbReference type="PANTHER" id="PTHR16038">
    <property type="entry name" value="NOP SEVEN ASSOCIATED PROTEIN 1"/>
    <property type="match status" value="1"/>
</dbReference>
<comment type="caution">
    <text evidence="2">The sequence shown here is derived from an EMBL/GenBank/DDBJ whole genome shotgun (WGS) entry which is preliminary data.</text>
</comment>
<feature type="compositionally biased region" description="Basic residues" evidence="1">
    <location>
        <begin position="506"/>
        <end position="516"/>
    </location>
</feature>
<dbReference type="AlphaFoldDB" id="A0A2C6KLM6"/>
<dbReference type="Proteomes" id="UP000221165">
    <property type="component" value="Unassembled WGS sequence"/>
</dbReference>
<dbReference type="InterPro" id="IPR015943">
    <property type="entry name" value="WD40/YVTN_repeat-like_dom_sf"/>
</dbReference>
<evidence type="ECO:0000313" key="2">
    <source>
        <dbReference type="EMBL" id="PHJ18447.1"/>
    </source>
</evidence>
<dbReference type="Gene3D" id="2.130.10.10">
    <property type="entry name" value="YVTN repeat-like/Quinoprotein amine dehydrogenase"/>
    <property type="match status" value="1"/>
</dbReference>
<dbReference type="GO" id="GO:0042273">
    <property type="term" value="P:ribosomal large subunit biogenesis"/>
    <property type="evidence" value="ECO:0007669"/>
    <property type="project" value="InterPro"/>
</dbReference>
<organism evidence="2 3">
    <name type="scientific">Cystoisospora suis</name>
    <dbReference type="NCBI Taxonomy" id="483139"/>
    <lineage>
        <taxon>Eukaryota</taxon>
        <taxon>Sar</taxon>
        <taxon>Alveolata</taxon>
        <taxon>Apicomplexa</taxon>
        <taxon>Conoidasida</taxon>
        <taxon>Coccidia</taxon>
        <taxon>Eucoccidiorida</taxon>
        <taxon>Eimeriorina</taxon>
        <taxon>Sarcocystidae</taxon>
        <taxon>Cystoisospora</taxon>
    </lineage>
</organism>
<keyword evidence="3" id="KW-1185">Reference proteome</keyword>
<feature type="region of interest" description="Disordered" evidence="1">
    <location>
        <begin position="644"/>
        <end position="674"/>
    </location>
</feature>
<feature type="compositionally biased region" description="Basic and acidic residues" evidence="1">
    <location>
        <begin position="801"/>
        <end position="814"/>
    </location>
</feature>
<name>A0A2C6KLM6_9APIC</name>
<accession>A0A2C6KLM6</accession>
<dbReference type="GeneID" id="94431078"/>
<reference evidence="2 3" key="1">
    <citation type="journal article" date="2017" name="Int. J. Parasitol.">
        <title>The genome of the protozoan parasite Cystoisospora suis and a reverse vaccinology approach to identify vaccine candidates.</title>
        <authorList>
            <person name="Palmieri N."/>
            <person name="Shrestha A."/>
            <person name="Ruttkowski B."/>
            <person name="Beck T."/>
            <person name="Vogl C."/>
            <person name="Tomley F."/>
            <person name="Blake D.P."/>
            <person name="Joachim A."/>
        </authorList>
    </citation>
    <scope>NUCLEOTIDE SEQUENCE [LARGE SCALE GENOMIC DNA]</scope>
    <source>
        <strain evidence="2 3">Wien I</strain>
    </source>
</reference>
<feature type="compositionally biased region" description="Basic and acidic residues" evidence="1">
    <location>
        <begin position="541"/>
        <end position="555"/>
    </location>
</feature>
<feature type="compositionally biased region" description="Basic and acidic residues" evidence="1">
    <location>
        <begin position="517"/>
        <end position="534"/>
    </location>
</feature>
<dbReference type="VEuPathDB" id="ToxoDB:CSUI_007723"/>
<feature type="region of interest" description="Disordered" evidence="1">
    <location>
        <begin position="801"/>
        <end position="852"/>
    </location>
</feature>
<feature type="region of interest" description="Disordered" evidence="1">
    <location>
        <begin position="214"/>
        <end position="241"/>
    </location>
</feature>
<evidence type="ECO:0000313" key="3">
    <source>
        <dbReference type="Proteomes" id="UP000221165"/>
    </source>
</evidence>
<feature type="compositionally biased region" description="Acidic residues" evidence="1">
    <location>
        <begin position="815"/>
        <end position="831"/>
    </location>
</feature>
<dbReference type="InterPro" id="IPR036322">
    <property type="entry name" value="WD40_repeat_dom_sf"/>
</dbReference>
<feature type="compositionally biased region" description="Acidic residues" evidence="1">
    <location>
        <begin position="842"/>
        <end position="852"/>
    </location>
</feature>